<keyword evidence="4 8" id="KW-0812">Transmembrane</keyword>
<feature type="transmembrane region" description="Helical" evidence="8">
    <location>
        <begin position="412"/>
        <end position="429"/>
    </location>
</feature>
<evidence type="ECO:0000259" key="9">
    <source>
        <dbReference type="PROSITE" id="PS50850"/>
    </source>
</evidence>
<feature type="compositionally biased region" description="Polar residues" evidence="7">
    <location>
        <begin position="509"/>
        <end position="522"/>
    </location>
</feature>
<feature type="transmembrane region" description="Helical" evidence="8">
    <location>
        <begin position="58"/>
        <end position="76"/>
    </location>
</feature>
<feature type="transmembrane region" description="Helical" evidence="8">
    <location>
        <begin position="340"/>
        <end position="360"/>
    </location>
</feature>
<name>A0ABR9PC99_9ACTN</name>
<feature type="transmembrane region" description="Helical" evidence="8">
    <location>
        <begin position="20"/>
        <end position="43"/>
    </location>
</feature>
<dbReference type="Gene3D" id="1.20.1250.20">
    <property type="entry name" value="MFS general substrate transporter like domains"/>
    <property type="match status" value="1"/>
</dbReference>
<gene>
    <name evidence="10" type="ORF">IDM40_22060</name>
</gene>
<evidence type="ECO:0000256" key="1">
    <source>
        <dbReference type="ARBA" id="ARBA00004651"/>
    </source>
</evidence>
<evidence type="ECO:0000256" key="3">
    <source>
        <dbReference type="ARBA" id="ARBA00022475"/>
    </source>
</evidence>
<keyword evidence="2" id="KW-0813">Transport</keyword>
<feature type="transmembrane region" description="Helical" evidence="8">
    <location>
        <begin position="113"/>
        <end position="134"/>
    </location>
</feature>
<comment type="caution">
    <text evidence="10">The sequence shown here is derived from an EMBL/GenBank/DDBJ whole genome shotgun (WGS) entry which is preliminary data.</text>
</comment>
<feature type="transmembrane region" description="Helical" evidence="8">
    <location>
        <begin position="146"/>
        <end position="166"/>
    </location>
</feature>
<evidence type="ECO:0000256" key="7">
    <source>
        <dbReference type="SAM" id="MobiDB-lite"/>
    </source>
</evidence>
<feature type="domain" description="Major facilitator superfamily (MFS) profile" evidence="9">
    <location>
        <begin position="22"/>
        <end position="509"/>
    </location>
</feature>
<organism evidence="10 11">
    <name type="scientific">Nocardiopsis coralli</name>
    <dbReference type="NCBI Taxonomy" id="2772213"/>
    <lineage>
        <taxon>Bacteria</taxon>
        <taxon>Bacillati</taxon>
        <taxon>Actinomycetota</taxon>
        <taxon>Actinomycetes</taxon>
        <taxon>Streptosporangiales</taxon>
        <taxon>Nocardiopsidaceae</taxon>
        <taxon>Nocardiopsis</taxon>
    </lineage>
</organism>
<dbReference type="Proteomes" id="UP000806528">
    <property type="component" value="Unassembled WGS sequence"/>
</dbReference>
<evidence type="ECO:0000256" key="8">
    <source>
        <dbReference type="SAM" id="Phobius"/>
    </source>
</evidence>
<feature type="transmembrane region" description="Helical" evidence="8">
    <location>
        <begin position="208"/>
        <end position="228"/>
    </location>
</feature>
<evidence type="ECO:0000256" key="5">
    <source>
        <dbReference type="ARBA" id="ARBA00022989"/>
    </source>
</evidence>
<comment type="subcellular location">
    <subcellularLocation>
        <location evidence="1">Cell membrane</location>
        <topology evidence="1">Multi-pass membrane protein</topology>
    </subcellularLocation>
</comment>
<dbReference type="PANTHER" id="PTHR42718">
    <property type="entry name" value="MAJOR FACILITATOR SUPERFAMILY MULTIDRUG TRANSPORTER MFSC"/>
    <property type="match status" value="1"/>
</dbReference>
<evidence type="ECO:0000256" key="6">
    <source>
        <dbReference type="ARBA" id="ARBA00023136"/>
    </source>
</evidence>
<feature type="transmembrane region" description="Helical" evidence="8">
    <location>
        <begin position="366"/>
        <end position="391"/>
    </location>
</feature>
<dbReference type="CDD" id="cd17321">
    <property type="entry name" value="MFS_MMR_MDR_like"/>
    <property type="match status" value="1"/>
</dbReference>
<dbReference type="InterPro" id="IPR011701">
    <property type="entry name" value="MFS"/>
</dbReference>
<dbReference type="InterPro" id="IPR036259">
    <property type="entry name" value="MFS_trans_sf"/>
</dbReference>
<feature type="transmembrane region" description="Helical" evidence="8">
    <location>
        <begin position="234"/>
        <end position="254"/>
    </location>
</feature>
<evidence type="ECO:0000313" key="11">
    <source>
        <dbReference type="Proteomes" id="UP000806528"/>
    </source>
</evidence>
<feature type="region of interest" description="Disordered" evidence="7">
    <location>
        <begin position="509"/>
        <end position="562"/>
    </location>
</feature>
<keyword evidence="5 8" id="KW-1133">Transmembrane helix</keyword>
<dbReference type="InterPro" id="IPR020846">
    <property type="entry name" value="MFS_dom"/>
</dbReference>
<dbReference type="SUPFAM" id="SSF103473">
    <property type="entry name" value="MFS general substrate transporter"/>
    <property type="match status" value="1"/>
</dbReference>
<dbReference type="PANTHER" id="PTHR42718:SF47">
    <property type="entry name" value="METHYL VIOLOGEN RESISTANCE PROTEIN SMVA"/>
    <property type="match status" value="1"/>
</dbReference>
<accession>A0ABR9PC99</accession>
<evidence type="ECO:0000256" key="2">
    <source>
        <dbReference type="ARBA" id="ARBA00022448"/>
    </source>
</evidence>
<proteinExistence type="predicted"/>
<dbReference type="PROSITE" id="PS50850">
    <property type="entry name" value="MFS"/>
    <property type="match status" value="1"/>
</dbReference>
<evidence type="ECO:0000256" key="4">
    <source>
        <dbReference type="ARBA" id="ARBA00022692"/>
    </source>
</evidence>
<feature type="transmembrane region" description="Helical" evidence="8">
    <location>
        <begin position="88"/>
        <end position="107"/>
    </location>
</feature>
<protein>
    <submittedName>
        <fullName evidence="10">MFS transporter</fullName>
    </submittedName>
</protein>
<keyword evidence="6 8" id="KW-0472">Membrane</keyword>
<sequence>MRSVTTVNAKIPERAGFRAWMGLAVLALPTMVLSMDLTVLHLAAPSLSADLEPTGTQLLWILDIYGFMVAGFLLVMGSLGDRIGRRRLLMIGAVAFAAASVVAAFSTTPEALIASRALLGVAGGTLMPSTLALLTDLFHVPAQRTFAIACWMTAFTAGEAVGPLVGGVLLEFFWWGSVFLIAVPVMALLLVAGPFLLPESSEKLPGRLDMPSAVMLVASVLLLVYGLKSITLDGTVLEALVSCAAGLFLGLVFVRRQLRMDDPLMDLRLFRFPAFSAGLGTQMLAVAAMAGSQLLVIQYLQSVLGLTPLLAGLWTVPSIVLGIGATLLAPKLVQYVRPAYVVGGGLLTASVGATMVAVTASEVSLAWTVVGFTVLYVGVTPTLALTTDLIVSSAPRKRAGMASGVAESGAEFGLAGGMAFLATGAMAVYQTRLFSSSPEGVEEGELQDAAETVGGGVAVAERTPGEPGAALLEAVRSSFADGLQLAATISAVVLVAGAALAVVFLRGSGSSTTGQVEPSTGSTGDGDQLDLGADVRAGEDAEADEEATGDGALCGGAGESGR</sequence>
<keyword evidence="3" id="KW-1003">Cell membrane</keyword>
<dbReference type="EMBL" id="JADBGI010000023">
    <property type="protein sequence ID" value="MBE3001355.1"/>
    <property type="molecule type" value="Genomic_DNA"/>
</dbReference>
<keyword evidence="11" id="KW-1185">Reference proteome</keyword>
<feature type="transmembrane region" description="Helical" evidence="8">
    <location>
        <begin position="485"/>
        <end position="505"/>
    </location>
</feature>
<evidence type="ECO:0000313" key="10">
    <source>
        <dbReference type="EMBL" id="MBE3001355.1"/>
    </source>
</evidence>
<feature type="transmembrane region" description="Helical" evidence="8">
    <location>
        <begin position="306"/>
        <end position="328"/>
    </location>
</feature>
<feature type="compositionally biased region" description="Gly residues" evidence="7">
    <location>
        <begin position="552"/>
        <end position="562"/>
    </location>
</feature>
<dbReference type="Pfam" id="PF07690">
    <property type="entry name" value="MFS_1"/>
    <property type="match status" value="1"/>
</dbReference>
<reference evidence="10 11" key="1">
    <citation type="submission" date="2020-09" db="EMBL/GenBank/DDBJ databases">
        <title>Diversity and distribution of actinomycetes associated with coral in the coast of Hainan.</title>
        <authorList>
            <person name="Li F."/>
        </authorList>
    </citation>
    <scope>NUCLEOTIDE SEQUENCE [LARGE SCALE GENOMIC DNA]</scope>
    <source>
        <strain evidence="10 11">HNM0947</strain>
    </source>
</reference>
<feature type="transmembrane region" description="Helical" evidence="8">
    <location>
        <begin position="275"/>
        <end position="300"/>
    </location>
</feature>
<feature type="transmembrane region" description="Helical" evidence="8">
    <location>
        <begin position="172"/>
        <end position="196"/>
    </location>
</feature>